<dbReference type="CDD" id="cd00093">
    <property type="entry name" value="HTH_XRE"/>
    <property type="match status" value="1"/>
</dbReference>
<evidence type="ECO:0000259" key="2">
    <source>
        <dbReference type="PROSITE" id="PS50943"/>
    </source>
</evidence>
<keyword evidence="4" id="KW-1185">Reference proteome</keyword>
<evidence type="ECO:0000313" key="3">
    <source>
        <dbReference type="EMBL" id="MFB8777210.1"/>
    </source>
</evidence>
<protein>
    <submittedName>
        <fullName evidence="3">Helix-turn-helix transcriptional regulator</fullName>
    </submittedName>
</protein>
<dbReference type="SUPFAM" id="SSF47413">
    <property type="entry name" value="lambda repressor-like DNA-binding domains"/>
    <property type="match status" value="1"/>
</dbReference>
<dbReference type="SMART" id="SM00530">
    <property type="entry name" value="HTH_XRE"/>
    <property type="match status" value="1"/>
</dbReference>
<sequence length="375" mass="41895">MGPPMRATARQTLTAGTGRAKRPRSGLLSGHVLRVIREQQGYTQEEAADQLKVAVDTIAGWETGRRPLTAVPVGQMLGLRHRLMTMGTSPALLQALERALEADVLLATALDEEVPAEENALGAMVMQRELAEVLVWPLNGVPPRVVRTLPKPARPRRGPAPAGPELTATERSVFFGQMRRTAEQARGPEQFLLRRQALYLAGYDQQEDAPDWLAYQQRTERPDDWLTHWLNERSVAAVATRQGDRDRMAYFIDTALQDDEAGEAANLAYWAYWIGETSIPQLSDDFIADNSLGSWHGERLLAHLVEGINPEHGFVDLNIHSTWALLQVRPNLLRSGTAARALRERLPVMLDSQELSPRSRRELESIRYAIRLAEA</sequence>
<feature type="region of interest" description="Disordered" evidence="1">
    <location>
        <begin position="1"/>
        <end position="24"/>
    </location>
</feature>
<evidence type="ECO:0000313" key="4">
    <source>
        <dbReference type="Proteomes" id="UP001585080"/>
    </source>
</evidence>
<dbReference type="EMBL" id="JAYMRP010000041">
    <property type="protein sequence ID" value="MFB8777210.1"/>
    <property type="molecule type" value="Genomic_DNA"/>
</dbReference>
<feature type="region of interest" description="Disordered" evidence="1">
    <location>
        <begin position="147"/>
        <end position="167"/>
    </location>
</feature>
<name>A0ABV5EK41_9ACTN</name>
<feature type="domain" description="HTH cro/C1-type" evidence="2">
    <location>
        <begin position="33"/>
        <end position="66"/>
    </location>
</feature>
<dbReference type="InterPro" id="IPR010982">
    <property type="entry name" value="Lambda_DNA-bd_dom_sf"/>
</dbReference>
<evidence type="ECO:0000256" key="1">
    <source>
        <dbReference type="SAM" id="MobiDB-lite"/>
    </source>
</evidence>
<proteinExistence type="predicted"/>
<comment type="caution">
    <text evidence="3">The sequence shown here is derived from an EMBL/GenBank/DDBJ whole genome shotgun (WGS) entry which is preliminary data.</text>
</comment>
<organism evidence="3 4">
    <name type="scientific">Streptomyces broussonetiae</name>
    <dbReference type="NCBI Taxonomy" id="2686304"/>
    <lineage>
        <taxon>Bacteria</taxon>
        <taxon>Bacillati</taxon>
        <taxon>Actinomycetota</taxon>
        <taxon>Actinomycetes</taxon>
        <taxon>Kitasatosporales</taxon>
        <taxon>Streptomycetaceae</taxon>
        <taxon>Streptomyces</taxon>
    </lineage>
</organism>
<dbReference type="InterPro" id="IPR001387">
    <property type="entry name" value="Cro/C1-type_HTH"/>
</dbReference>
<dbReference type="Proteomes" id="UP001585080">
    <property type="component" value="Unassembled WGS sequence"/>
</dbReference>
<accession>A0ABV5EK41</accession>
<dbReference type="PROSITE" id="PS50943">
    <property type="entry name" value="HTH_CROC1"/>
    <property type="match status" value="1"/>
</dbReference>
<dbReference type="Pfam" id="PF01381">
    <property type="entry name" value="HTH_3"/>
    <property type="match status" value="1"/>
</dbReference>
<gene>
    <name evidence="3" type="ORF">VSS16_31575</name>
</gene>
<reference evidence="3 4" key="1">
    <citation type="submission" date="2024-01" db="EMBL/GenBank/DDBJ databases">
        <title>Genome mining of biosynthetic gene clusters to explore secondary metabolites of Streptomyces sp.</title>
        <authorList>
            <person name="Baig A."/>
            <person name="Ajitkumar Shintre N."/>
            <person name="Kumar H."/>
            <person name="Anbarasu A."/>
            <person name="Ramaiah S."/>
        </authorList>
    </citation>
    <scope>NUCLEOTIDE SEQUENCE [LARGE SCALE GENOMIC DNA]</scope>
    <source>
        <strain evidence="3 4">A57</strain>
    </source>
</reference>
<dbReference type="Gene3D" id="1.10.260.40">
    <property type="entry name" value="lambda repressor-like DNA-binding domains"/>
    <property type="match status" value="1"/>
</dbReference>